<accession>A0A7G9G0J7</accession>
<sequence>MNKFTRKLVLLLAVLLTAGTLAGCGRTKVTLENYPTTVVATLGDTKIYLDEANYQARYNQYTSELYYNMYGYDLSDMWDTDIGTGSTLEEYTKKNVMSAIYQTYVLKAKAEELGLVLDEKETAKVAETVKSTMENMDEALKEATAITEERLTEILTNNALAMKAYEYAVKDVDTEVSDEEAAQRKISYILVKDGDDAAAAETLAEELKGKAEAGEDMSALADEHDNCTYSQATYGAGDYDNTLGNFGRTLATGEFGSVYDEGYGWYVVYCDSDFDQEATEKEKPVIVEQRKGELFQSAYAEWLKDMPKFKVDEDVWSAITFDKTLFVVPETTSGEEETTSAAGEETTSAETSESTTAQEETTTAAE</sequence>
<dbReference type="Gene3D" id="3.10.50.40">
    <property type="match status" value="1"/>
</dbReference>
<keyword evidence="1" id="KW-0413">Isomerase</keyword>
<name>A0A7G9G0J7_9FIRM</name>
<dbReference type="GO" id="GO:0003755">
    <property type="term" value="F:peptidyl-prolyl cis-trans isomerase activity"/>
    <property type="evidence" value="ECO:0007669"/>
    <property type="project" value="UniProtKB-KW"/>
</dbReference>
<evidence type="ECO:0000256" key="1">
    <source>
        <dbReference type="PROSITE-ProRule" id="PRU00278"/>
    </source>
</evidence>
<protein>
    <submittedName>
        <fullName evidence="5">SurA N-terminal domain-containing protein</fullName>
    </submittedName>
</protein>
<keyword evidence="6" id="KW-1185">Reference proteome</keyword>
<keyword evidence="1" id="KW-0697">Rotamase</keyword>
<dbReference type="AlphaFoldDB" id="A0A7G9G0J7"/>
<dbReference type="Pfam" id="PF13624">
    <property type="entry name" value="SurA_N_3"/>
    <property type="match status" value="1"/>
</dbReference>
<dbReference type="PANTHER" id="PTHR47245:SF2">
    <property type="entry name" value="PEPTIDYL-PROLYL CIS-TRANS ISOMERASE HP_0175-RELATED"/>
    <property type="match status" value="1"/>
</dbReference>
<evidence type="ECO:0000256" key="2">
    <source>
        <dbReference type="SAM" id="MobiDB-lite"/>
    </source>
</evidence>
<evidence type="ECO:0000259" key="4">
    <source>
        <dbReference type="PROSITE" id="PS50198"/>
    </source>
</evidence>
<gene>
    <name evidence="5" type="ORF">H9Q78_07435</name>
</gene>
<feature type="domain" description="PpiC" evidence="4">
    <location>
        <begin position="181"/>
        <end position="272"/>
    </location>
</feature>
<evidence type="ECO:0000313" key="6">
    <source>
        <dbReference type="Proteomes" id="UP000515823"/>
    </source>
</evidence>
<dbReference type="KEGG" id="qdo:H9Q78_07435"/>
<feature type="chain" id="PRO_5038953775" evidence="3">
    <location>
        <begin position="23"/>
        <end position="366"/>
    </location>
</feature>
<reference evidence="5 6" key="1">
    <citation type="submission" date="2020-08" db="EMBL/GenBank/DDBJ databases">
        <authorList>
            <person name="Liu C."/>
            <person name="Sun Q."/>
        </authorList>
    </citation>
    <scope>NUCLEOTIDE SEQUENCE [LARGE SCALE GENOMIC DNA]</scope>
    <source>
        <strain evidence="5 6">NSJ-38</strain>
    </source>
</reference>
<dbReference type="EMBL" id="CP060634">
    <property type="protein sequence ID" value="QNM04329.1"/>
    <property type="molecule type" value="Genomic_DNA"/>
</dbReference>
<dbReference type="SUPFAM" id="SSF54534">
    <property type="entry name" value="FKBP-like"/>
    <property type="match status" value="1"/>
</dbReference>
<dbReference type="InterPro" id="IPR046357">
    <property type="entry name" value="PPIase_dom_sf"/>
</dbReference>
<dbReference type="RefSeq" id="WP_249300608.1">
    <property type="nucleotide sequence ID" value="NZ_CP060634.1"/>
</dbReference>
<feature type="region of interest" description="Disordered" evidence="2">
    <location>
        <begin position="330"/>
        <end position="366"/>
    </location>
</feature>
<evidence type="ECO:0000256" key="3">
    <source>
        <dbReference type="SAM" id="SignalP"/>
    </source>
</evidence>
<evidence type="ECO:0000313" key="5">
    <source>
        <dbReference type="EMBL" id="QNM04329.1"/>
    </source>
</evidence>
<feature type="signal peptide" evidence="3">
    <location>
        <begin position="1"/>
        <end position="22"/>
    </location>
</feature>
<dbReference type="PANTHER" id="PTHR47245">
    <property type="entry name" value="PEPTIDYLPROLYL ISOMERASE"/>
    <property type="match status" value="1"/>
</dbReference>
<feature type="compositionally biased region" description="Low complexity" evidence="2">
    <location>
        <begin position="339"/>
        <end position="366"/>
    </location>
</feature>
<dbReference type="PROSITE" id="PS51257">
    <property type="entry name" value="PROKAR_LIPOPROTEIN"/>
    <property type="match status" value="1"/>
</dbReference>
<dbReference type="Proteomes" id="UP000515823">
    <property type="component" value="Chromosome"/>
</dbReference>
<proteinExistence type="predicted"/>
<dbReference type="SUPFAM" id="SSF109998">
    <property type="entry name" value="Triger factor/SurA peptide-binding domain-like"/>
    <property type="match status" value="1"/>
</dbReference>
<dbReference type="InterPro" id="IPR000297">
    <property type="entry name" value="PPIase_PpiC"/>
</dbReference>
<organism evidence="5 6">
    <name type="scientific">Qiania dongpingensis</name>
    <dbReference type="NCBI Taxonomy" id="2763669"/>
    <lineage>
        <taxon>Bacteria</taxon>
        <taxon>Bacillati</taxon>
        <taxon>Bacillota</taxon>
        <taxon>Clostridia</taxon>
        <taxon>Lachnospirales</taxon>
        <taxon>Lachnospiraceae</taxon>
        <taxon>Qiania</taxon>
    </lineage>
</organism>
<dbReference type="InterPro" id="IPR027304">
    <property type="entry name" value="Trigger_fact/SurA_dom_sf"/>
</dbReference>
<dbReference type="InterPro" id="IPR050245">
    <property type="entry name" value="PrsA_foldase"/>
</dbReference>
<dbReference type="PROSITE" id="PS50198">
    <property type="entry name" value="PPIC_PPIASE_2"/>
    <property type="match status" value="1"/>
</dbReference>
<keyword evidence="3" id="KW-0732">Signal</keyword>